<evidence type="ECO:0000313" key="1">
    <source>
        <dbReference type="EMBL" id="SVB09273.1"/>
    </source>
</evidence>
<feature type="non-terminal residue" evidence="1">
    <location>
        <position position="1"/>
    </location>
</feature>
<name>A0A382B7Q0_9ZZZZ</name>
<accession>A0A382B7Q0</accession>
<protein>
    <submittedName>
        <fullName evidence="1">Uncharacterized protein</fullName>
    </submittedName>
</protein>
<proteinExistence type="predicted"/>
<organism evidence="1">
    <name type="scientific">marine metagenome</name>
    <dbReference type="NCBI Taxonomy" id="408172"/>
    <lineage>
        <taxon>unclassified sequences</taxon>
        <taxon>metagenomes</taxon>
        <taxon>ecological metagenomes</taxon>
    </lineage>
</organism>
<dbReference type="AlphaFoldDB" id="A0A382B7Q0"/>
<reference evidence="1" key="1">
    <citation type="submission" date="2018-05" db="EMBL/GenBank/DDBJ databases">
        <authorList>
            <person name="Lanie J.A."/>
            <person name="Ng W.-L."/>
            <person name="Kazmierczak K.M."/>
            <person name="Andrzejewski T.M."/>
            <person name="Davidsen T.M."/>
            <person name="Wayne K.J."/>
            <person name="Tettelin H."/>
            <person name="Glass J.I."/>
            <person name="Rusch D."/>
            <person name="Podicherti R."/>
            <person name="Tsui H.-C.T."/>
            <person name="Winkler M.E."/>
        </authorList>
    </citation>
    <scope>NUCLEOTIDE SEQUENCE</scope>
</reference>
<sequence>VGITQSHDNTCFTCGHYVAPNEGAIEHEFDGVICPNCIRHMARGDYRKHSGKKQVWKKGSVKTQFKKDVEADAIRRDLGISGHI</sequence>
<gene>
    <name evidence="1" type="ORF">METZ01_LOCUS162127</name>
</gene>
<dbReference type="EMBL" id="UINC01028384">
    <property type="protein sequence ID" value="SVB09273.1"/>
    <property type="molecule type" value="Genomic_DNA"/>
</dbReference>